<feature type="compositionally biased region" description="Low complexity" evidence="1">
    <location>
        <begin position="714"/>
        <end position="724"/>
    </location>
</feature>
<evidence type="ECO:0000256" key="1">
    <source>
        <dbReference type="SAM" id="MobiDB-lite"/>
    </source>
</evidence>
<dbReference type="SUPFAM" id="SSF52540">
    <property type="entry name" value="P-loop containing nucleoside triphosphate hydrolases"/>
    <property type="match status" value="1"/>
</dbReference>
<dbReference type="Gene3D" id="3.90.320.10">
    <property type="match status" value="1"/>
</dbReference>
<keyword evidence="4" id="KW-1185">Reference proteome</keyword>
<dbReference type="Pfam" id="PF12705">
    <property type="entry name" value="PDDEXK_1"/>
    <property type="match status" value="1"/>
</dbReference>
<dbReference type="InterPro" id="IPR038726">
    <property type="entry name" value="PDDEXK_AddAB-type"/>
</dbReference>
<name>A0ABN1GPF9_9CAUL</name>
<dbReference type="InterPro" id="IPR011604">
    <property type="entry name" value="PDDEXK-like_dom_sf"/>
</dbReference>
<protein>
    <submittedName>
        <fullName evidence="3">Double-strand break repair protein AddB</fullName>
    </submittedName>
</protein>
<proteinExistence type="predicted"/>
<dbReference type="Proteomes" id="UP001501352">
    <property type="component" value="Unassembled WGS sequence"/>
</dbReference>
<gene>
    <name evidence="3" type="primary">addB</name>
    <name evidence="3" type="ORF">GCM10009422_08560</name>
</gene>
<evidence type="ECO:0000313" key="3">
    <source>
        <dbReference type="EMBL" id="GAA0615764.1"/>
    </source>
</evidence>
<dbReference type="NCBIfam" id="TIGR02786">
    <property type="entry name" value="addB_alphas"/>
    <property type="match status" value="1"/>
</dbReference>
<dbReference type="RefSeq" id="WP_343790892.1">
    <property type="nucleotide sequence ID" value="NZ_BAAAGA010000001.1"/>
</dbReference>
<sequence length="1013" mass="108791">MTSRFDPFTGEAPRWYAIEAHRPFLEDLASGVLDWMQGLPPEALADAVVLLPNRRAARAFTEALSLRAEGRTLLLPQVRPLGDLEEDEPPFAPGDIEADLPPAISALQRRFELARMIARHHKDVLPSLRALEMAEALAGFMDSCQIEEVTEPGRVKSLVEADLAAHWQASAAFLSIAVEAWPARLRELGLIDPQERKVRLLKRLAATWADRPPQGPVIAAGSTGTVPSAAEVIGAVARAPQGCVVLPGLDLNLESRAWDEVGDQHPQGALKALLARHEVDRAAVRRWPAPETEAQASAGRARRRLIAEALKPPRSTADWRETIDAMQAGGADPIGEGLSGLSVLTGRTEEAVAALAAVLMREAVETPGRTCALVTPDAQIARRVQARLGRWGLEADSSAGTPLSGTPTGVLLGQIVELAGDGFGAVGLLALLKHPLVSLGLDPADLSRDRDGLERHGLRGPHPADFAAIRRRLEQATKGRRGQPATEHVQARIAAARTLLDHLERVLLPVLADSDAPRGVDEQATHLAAAVEALAGGPDQAWRGAEGEAAARLLAGLIEDGAASAPMTGRAFADLLQRLMDQEIVRTGGAAHPRLRILGAIEARLVRADRVILAGLEEGVWPRGGGADPFLSRPMRQTLKLPSPERRVGLSAHDFAQAACAPEVILLHAERRGGQPSVRSRWLWRLETLVKGAGLSLPGLPQVEAWARALDRPAASPPASLKPATRPSPTPPVEARPTRMSVTRIEEWVRDPYATYARFILKLFQLERPDERVDARIRGTAIHKALEIFSQEWDTKGGADGPARFSKLYLDELLAAGMAESALAREAVLGRNAGVWVTEWEASRRAGAPRVLLEQHAEWVIPIDGTDFTLTADADRVEVRDGKVSVIDFKTGSAPSAKQVKTGFSSQLPLTAAMARDGAFGPEGQGEPSELLYVSVTGRNPPARIEDRAGDDGAAMTADEAVAGLKKRVIEYADPTRGYGSRTAPAFVKQPPSDYDHLARVAEWSTAGYGEEG</sequence>
<evidence type="ECO:0000313" key="4">
    <source>
        <dbReference type="Proteomes" id="UP001501352"/>
    </source>
</evidence>
<accession>A0ABN1GPF9</accession>
<dbReference type="InterPro" id="IPR027417">
    <property type="entry name" value="P-loop_NTPase"/>
</dbReference>
<dbReference type="InterPro" id="IPR014153">
    <property type="entry name" value="Ds_break_AddB"/>
</dbReference>
<reference evidence="3 4" key="1">
    <citation type="journal article" date="2019" name="Int. J. Syst. Evol. Microbiol.">
        <title>The Global Catalogue of Microorganisms (GCM) 10K type strain sequencing project: providing services to taxonomists for standard genome sequencing and annotation.</title>
        <authorList>
            <consortium name="The Broad Institute Genomics Platform"/>
            <consortium name="The Broad Institute Genome Sequencing Center for Infectious Disease"/>
            <person name="Wu L."/>
            <person name="Ma J."/>
        </authorList>
    </citation>
    <scope>NUCLEOTIDE SEQUENCE [LARGE SCALE GENOMIC DNA]</scope>
    <source>
        <strain evidence="3 4">JCM 12928</strain>
    </source>
</reference>
<comment type="caution">
    <text evidence="3">The sequence shown here is derived from an EMBL/GenBank/DDBJ whole genome shotgun (WGS) entry which is preliminary data.</text>
</comment>
<evidence type="ECO:0000259" key="2">
    <source>
        <dbReference type="Pfam" id="PF12705"/>
    </source>
</evidence>
<feature type="domain" description="PD-(D/E)XK endonuclease-like" evidence="2">
    <location>
        <begin position="739"/>
        <end position="961"/>
    </location>
</feature>
<organism evidence="3 4">
    <name type="scientific">Brevundimonas kwangchunensis</name>
    <dbReference type="NCBI Taxonomy" id="322163"/>
    <lineage>
        <taxon>Bacteria</taxon>
        <taxon>Pseudomonadati</taxon>
        <taxon>Pseudomonadota</taxon>
        <taxon>Alphaproteobacteria</taxon>
        <taxon>Caulobacterales</taxon>
        <taxon>Caulobacteraceae</taxon>
        <taxon>Brevundimonas</taxon>
    </lineage>
</organism>
<feature type="region of interest" description="Disordered" evidence="1">
    <location>
        <begin position="714"/>
        <end position="738"/>
    </location>
</feature>
<dbReference type="EMBL" id="BAAAGA010000001">
    <property type="protein sequence ID" value="GAA0615764.1"/>
    <property type="molecule type" value="Genomic_DNA"/>
</dbReference>